<reference evidence="1" key="1">
    <citation type="journal article" date="2020" name="Nature">
        <title>Giant virus diversity and host interactions through global metagenomics.</title>
        <authorList>
            <person name="Schulz F."/>
            <person name="Roux S."/>
            <person name="Paez-Espino D."/>
            <person name="Jungbluth S."/>
            <person name="Walsh D.A."/>
            <person name="Denef V.J."/>
            <person name="McMahon K.D."/>
            <person name="Konstantinidis K.T."/>
            <person name="Eloe-Fadrosh E.A."/>
            <person name="Kyrpides N.C."/>
            <person name="Woyke T."/>
        </authorList>
    </citation>
    <scope>NUCLEOTIDE SEQUENCE</scope>
    <source>
        <strain evidence="1">GVMAG-M-3300027791-30</strain>
    </source>
</reference>
<dbReference type="EMBL" id="MN740474">
    <property type="protein sequence ID" value="QHU28819.1"/>
    <property type="molecule type" value="Genomic_DNA"/>
</dbReference>
<proteinExistence type="predicted"/>
<dbReference type="CDD" id="cd23767">
    <property type="entry name" value="IQCD"/>
    <property type="match status" value="1"/>
</dbReference>
<evidence type="ECO:0000313" key="1">
    <source>
        <dbReference type="EMBL" id="QHU28819.1"/>
    </source>
</evidence>
<dbReference type="AlphaFoldDB" id="A0A6C0LD00"/>
<protein>
    <submittedName>
        <fullName evidence="1">Uncharacterized protein</fullName>
    </submittedName>
</protein>
<name>A0A6C0LD00_9ZZZZ</name>
<dbReference type="PROSITE" id="PS50096">
    <property type="entry name" value="IQ"/>
    <property type="match status" value="1"/>
</dbReference>
<sequence length="190" mass="23618">MPTNYRCKYNNIWDSTTRRYRCCKNKKLHNNLCMIHSKLLYTESAIIIQKMYKGYYIRKKLKIYYNLPRDLQRKILWHINSGIYLRYYNSSVSKIIYRRYTEFYNNYIDVFNTDSFTEFYIDSDIFTEFYIDLISLVKLSIKYYLIMNIKKIPYFYNVKCLCRCVEKLYYRININDPNLVIIKKYFYLFN</sequence>
<accession>A0A6C0LD00</accession>
<organism evidence="1">
    <name type="scientific">viral metagenome</name>
    <dbReference type="NCBI Taxonomy" id="1070528"/>
    <lineage>
        <taxon>unclassified sequences</taxon>
        <taxon>metagenomes</taxon>
        <taxon>organismal metagenomes</taxon>
    </lineage>
</organism>